<evidence type="ECO:0000313" key="3">
    <source>
        <dbReference type="Proteomes" id="UP000317010"/>
    </source>
</evidence>
<proteinExistence type="predicted"/>
<feature type="domain" description="HNH nuclease" evidence="1">
    <location>
        <begin position="102"/>
        <end position="139"/>
    </location>
</feature>
<keyword evidence="2" id="KW-0378">Hydrolase</keyword>
<dbReference type="Gene3D" id="1.10.30.50">
    <property type="match status" value="1"/>
</dbReference>
<organism evidence="2 3">
    <name type="scientific">Mucilaginibacter frigoritolerans</name>
    <dbReference type="NCBI Taxonomy" id="652788"/>
    <lineage>
        <taxon>Bacteria</taxon>
        <taxon>Pseudomonadati</taxon>
        <taxon>Bacteroidota</taxon>
        <taxon>Sphingobacteriia</taxon>
        <taxon>Sphingobacteriales</taxon>
        <taxon>Sphingobacteriaceae</taxon>
        <taxon>Mucilaginibacter</taxon>
    </lineage>
</organism>
<dbReference type="OrthoDB" id="7348755at2"/>
<comment type="caution">
    <text evidence="2">The sequence shown here is derived from an EMBL/GenBank/DDBJ whole genome shotgun (WGS) entry which is preliminary data.</text>
</comment>
<dbReference type="Pfam" id="PF13395">
    <property type="entry name" value="HNH_4"/>
    <property type="match status" value="1"/>
</dbReference>
<keyword evidence="2" id="KW-0540">Nuclease</keyword>
<name>A0A562UBW5_9SPHI</name>
<dbReference type="CDD" id="cd00085">
    <property type="entry name" value="HNHc"/>
    <property type="match status" value="1"/>
</dbReference>
<sequence length="210" mass="24392">MHFQIDAEFLIQTFGTFSIPLAKFQAFQVLGSFINGQDAILFKWAEFSVQASSKSLTVNQVLDEVLKSPITTREISESKPLYQTILQTEGKVYCVWSGKQVNRYDIDRIIPFSIWKNNDLWNLLPAQPELNNQKRDKVPAIDLIDQQQELITHYWKILSAARQQRFQKELQIALLGYSQSGDWQQQAFNQLKESCAYLINVRGFDSWLPR</sequence>
<reference evidence="2 3" key="1">
    <citation type="submission" date="2019-07" db="EMBL/GenBank/DDBJ databases">
        <title>Genomic Encyclopedia of Archaeal and Bacterial Type Strains, Phase II (KMG-II): from individual species to whole genera.</title>
        <authorList>
            <person name="Goeker M."/>
        </authorList>
    </citation>
    <scope>NUCLEOTIDE SEQUENCE [LARGE SCALE GENOMIC DNA]</scope>
    <source>
        <strain evidence="2 3">ATCC BAA-1854</strain>
    </source>
</reference>
<dbReference type="Proteomes" id="UP000317010">
    <property type="component" value="Unassembled WGS sequence"/>
</dbReference>
<dbReference type="InterPro" id="IPR003615">
    <property type="entry name" value="HNH_nuc"/>
</dbReference>
<dbReference type="EMBL" id="VLLI01000002">
    <property type="protein sequence ID" value="TWJ03293.1"/>
    <property type="molecule type" value="Genomic_DNA"/>
</dbReference>
<gene>
    <name evidence="2" type="ORF">JN11_00831</name>
</gene>
<dbReference type="AlphaFoldDB" id="A0A562UBW5"/>
<accession>A0A562UBW5</accession>
<protein>
    <submittedName>
        <fullName evidence="2">HNH endonuclease</fullName>
    </submittedName>
</protein>
<evidence type="ECO:0000259" key="1">
    <source>
        <dbReference type="Pfam" id="PF13395"/>
    </source>
</evidence>
<dbReference type="GO" id="GO:0004519">
    <property type="term" value="F:endonuclease activity"/>
    <property type="evidence" value="ECO:0007669"/>
    <property type="project" value="UniProtKB-KW"/>
</dbReference>
<dbReference type="RefSeq" id="WP_144909886.1">
    <property type="nucleotide sequence ID" value="NZ_VLLI01000002.1"/>
</dbReference>
<keyword evidence="2" id="KW-0255">Endonuclease</keyword>
<evidence type="ECO:0000313" key="2">
    <source>
        <dbReference type="EMBL" id="TWJ03293.1"/>
    </source>
</evidence>
<keyword evidence="3" id="KW-1185">Reference proteome</keyword>